<name>A0AAN8XJ20_HALRR</name>
<feature type="domain" description="Dynein regulatory complex protein 1/2 N-terminal" evidence="4">
    <location>
        <begin position="84"/>
        <end position="184"/>
    </location>
</feature>
<evidence type="ECO:0000313" key="6">
    <source>
        <dbReference type="EMBL" id="KAK7084377.1"/>
    </source>
</evidence>
<reference evidence="6 7" key="1">
    <citation type="submission" date="2023-11" db="EMBL/GenBank/DDBJ databases">
        <title>Halocaridina rubra genome assembly.</title>
        <authorList>
            <person name="Smith C."/>
        </authorList>
    </citation>
    <scope>NUCLEOTIDE SEQUENCE [LARGE SCALE GENOMIC DNA]</scope>
    <source>
        <strain evidence="6">EP-1</strain>
        <tissue evidence="6">Whole</tissue>
    </source>
</reference>
<dbReference type="InterPro" id="IPR039750">
    <property type="entry name" value="DRC1/DRC2"/>
</dbReference>
<proteinExistence type="inferred from homology"/>
<dbReference type="PANTHER" id="PTHR21625:SF1">
    <property type="entry name" value="DYNEIN REGULATORY COMPLEX PROTEIN 1"/>
    <property type="match status" value="1"/>
</dbReference>
<dbReference type="Proteomes" id="UP001381693">
    <property type="component" value="Unassembled WGS sequence"/>
</dbReference>
<evidence type="ECO:0000259" key="4">
    <source>
        <dbReference type="Pfam" id="PF14772"/>
    </source>
</evidence>
<protein>
    <recommendedName>
        <fullName evidence="8">Dynein regulatory complex protein 1</fullName>
    </recommendedName>
</protein>
<keyword evidence="7" id="KW-1185">Reference proteome</keyword>
<dbReference type="GO" id="GO:0005858">
    <property type="term" value="C:axonemal dynein complex"/>
    <property type="evidence" value="ECO:0007669"/>
    <property type="project" value="InterPro"/>
</dbReference>
<dbReference type="GO" id="GO:0060285">
    <property type="term" value="P:cilium-dependent cell motility"/>
    <property type="evidence" value="ECO:0007669"/>
    <property type="project" value="TreeGrafter"/>
</dbReference>
<feature type="region of interest" description="Disordered" evidence="3">
    <location>
        <begin position="577"/>
        <end position="597"/>
    </location>
</feature>
<evidence type="ECO:0000313" key="7">
    <source>
        <dbReference type="Proteomes" id="UP001381693"/>
    </source>
</evidence>
<feature type="compositionally biased region" description="Polar residues" evidence="3">
    <location>
        <begin position="1"/>
        <end position="10"/>
    </location>
</feature>
<dbReference type="GO" id="GO:0070286">
    <property type="term" value="P:axonemal dynein complex assembly"/>
    <property type="evidence" value="ECO:0007669"/>
    <property type="project" value="InterPro"/>
</dbReference>
<dbReference type="AlphaFoldDB" id="A0AAN8XJ20"/>
<accession>A0AAN8XJ20</accession>
<dbReference type="Pfam" id="PF14775">
    <property type="entry name" value="NYD-SP28_assoc"/>
    <property type="match status" value="1"/>
</dbReference>
<feature type="domain" description="Dynein regulatory complex protein 1 C-terminal" evidence="5">
    <location>
        <begin position="603"/>
        <end position="656"/>
    </location>
</feature>
<dbReference type="EMBL" id="JAXCGZ010002119">
    <property type="protein sequence ID" value="KAK7084377.1"/>
    <property type="molecule type" value="Genomic_DNA"/>
</dbReference>
<dbReference type="Pfam" id="PF14772">
    <property type="entry name" value="NYD-SP28"/>
    <property type="match status" value="1"/>
</dbReference>
<sequence length="661" mass="75566">MADAAQNTESLAAEPKLGPKASKIRERIRNNLDDDNDVVISKEDSGVQFANQAGQTFTKGLHSHEKILHALVKEGCTMVGNVEVAALSGEVAAVAESEGRQESWRKTLEEDTKKSEAALKQIQKSWDYATTKLTVPEDLHDSLCQFRQWSQDLTDQKLAVIEGLRGELRELEDKYCEELLEHATERTELLRRITEHVNELHQAYRSALRDIQDVSDTERQSVIKHYDEVWDESVKQINKQMQQLLHQRLNNRTTRTDEIIELKLHGAAPHTVIKDKLDSDIEKVLVEVMRVKAAQQMEESQLRYNQQVLQQQYRETTALVSEGRRSLNALTPTLNSLRRKAESAEETRIYNEQATVRETARIKDLISQYRSRLASTTVSNTRQARGLAHMHYEIMHDVATKIVDTERTIQHGILARDWVEPDLSALTELCPALDPKHTPALAAATRILAPSEDGSIEGSVSGEVGADEEFLTALSEVAVFLIDADTSHMRQHGALLMLEHIFWELAIHTEADVLKLLRVARKHLVSRPRRPRMARDVEVEESDDEREAILHRDRLFTPEDVLSVLVAYCSTRLGSAGGQVEGKEGAERPPQYNEEEEEGVRWQDFLNTFCKRSQTWKTIRNSLEQYHSVLRERLDETKKVEHLRRENAELRYLLQDIQTEN</sequence>
<gene>
    <name evidence="6" type="ORF">SK128_021954</name>
</gene>
<organism evidence="6 7">
    <name type="scientific">Halocaridina rubra</name>
    <name type="common">Hawaiian red shrimp</name>
    <dbReference type="NCBI Taxonomy" id="373956"/>
    <lineage>
        <taxon>Eukaryota</taxon>
        <taxon>Metazoa</taxon>
        <taxon>Ecdysozoa</taxon>
        <taxon>Arthropoda</taxon>
        <taxon>Crustacea</taxon>
        <taxon>Multicrustacea</taxon>
        <taxon>Malacostraca</taxon>
        <taxon>Eumalacostraca</taxon>
        <taxon>Eucarida</taxon>
        <taxon>Decapoda</taxon>
        <taxon>Pleocyemata</taxon>
        <taxon>Caridea</taxon>
        <taxon>Atyoidea</taxon>
        <taxon>Atyidae</taxon>
        <taxon>Halocaridina</taxon>
    </lineage>
</organism>
<dbReference type="InterPro" id="IPR029440">
    <property type="entry name" value="DRC1_C"/>
</dbReference>
<evidence type="ECO:0000256" key="1">
    <source>
        <dbReference type="ARBA" id="ARBA00009688"/>
    </source>
</evidence>
<comment type="caution">
    <text evidence="6">The sequence shown here is derived from an EMBL/GenBank/DDBJ whole genome shotgun (WGS) entry which is preliminary data.</text>
</comment>
<dbReference type="InterPro" id="IPR039505">
    <property type="entry name" value="DRC1/2_N"/>
</dbReference>
<comment type="similarity">
    <text evidence="1">Belongs to the DRC1 family.</text>
</comment>
<keyword evidence="2" id="KW-0175">Coiled coil</keyword>
<evidence type="ECO:0000256" key="3">
    <source>
        <dbReference type="SAM" id="MobiDB-lite"/>
    </source>
</evidence>
<dbReference type="GO" id="GO:0003352">
    <property type="term" value="P:regulation of cilium movement"/>
    <property type="evidence" value="ECO:0007669"/>
    <property type="project" value="TreeGrafter"/>
</dbReference>
<evidence type="ECO:0000259" key="5">
    <source>
        <dbReference type="Pfam" id="PF14775"/>
    </source>
</evidence>
<dbReference type="PANTHER" id="PTHR21625">
    <property type="entry name" value="NYD-SP28 PROTEIN"/>
    <property type="match status" value="1"/>
</dbReference>
<evidence type="ECO:0008006" key="8">
    <source>
        <dbReference type="Google" id="ProtNLM"/>
    </source>
</evidence>
<evidence type="ECO:0000256" key="2">
    <source>
        <dbReference type="ARBA" id="ARBA00023054"/>
    </source>
</evidence>
<feature type="region of interest" description="Disordered" evidence="3">
    <location>
        <begin position="1"/>
        <end position="24"/>
    </location>
</feature>